<comment type="caution">
    <text evidence="2">The sequence shown here is derived from an EMBL/GenBank/DDBJ whole genome shotgun (WGS) entry which is preliminary data.</text>
</comment>
<name>A0A7J0CG73_9ACTN</name>
<dbReference type="Proteomes" id="UP000498980">
    <property type="component" value="Unassembled WGS sequence"/>
</dbReference>
<dbReference type="EMBL" id="BLWC01000001">
    <property type="protein sequence ID" value="GFN00717.1"/>
    <property type="molecule type" value="Genomic_DNA"/>
</dbReference>
<protein>
    <submittedName>
        <fullName evidence="2">Uncharacterized protein</fullName>
    </submittedName>
</protein>
<evidence type="ECO:0000313" key="3">
    <source>
        <dbReference type="Proteomes" id="UP000498980"/>
    </source>
</evidence>
<keyword evidence="3" id="KW-1185">Reference proteome</keyword>
<reference evidence="2 3" key="1">
    <citation type="submission" date="2020-05" db="EMBL/GenBank/DDBJ databases">
        <title>Whole genome shotgun sequence of Streptomyces fulvorobeus NBRC 15897.</title>
        <authorList>
            <person name="Komaki H."/>
            <person name="Tamura T."/>
        </authorList>
    </citation>
    <scope>NUCLEOTIDE SEQUENCE [LARGE SCALE GENOMIC DNA]</scope>
    <source>
        <strain evidence="2 3">NBRC 15897</strain>
    </source>
</reference>
<organism evidence="2 3">
    <name type="scientific">Streptomyces fulvorobeus</name>
    <dbReference type="NCBI Taxonomy" id="284028"/>
    <lineage>
        <taxon>Bacteria</taxon>
        <taxon>Bacillati</taxon>
        <taxon>Actinomycetota</taxon>
        <taxon>Actinomycetes</taxon>
        <taxon>Kitasatosporales</taxon>
        <taxon>Streptomycetaceae</taxon>
        <taxon>Streptomyces</taxon>
    </lineage>
</organism>
<feature type="compositionally biased region" description="Gly residues" evidence="1">
    <location>
        <begin position="37"/>
        <end position="49"/>
    </location>
</feature>
<sequence length="49" mass="4494">MSDAPPETGPIYTAPPPVDAPQPGPGEVYSPGSADGANGGVGDGGGDGG</sequence>
<gene>
    <name evidence="2" type="ORF">Sfulv_55270</name>
</gene>
<feature type="compositionally biased region" description="Pro residues" evidence="1">
    <location>
        <begin position="13"/>
        <end position="24"/>
    </location>
</feature>
<accession>A0A7J0CG73</accession>
<evidence type="ECO:0000256" key="1">
    <source>
        <dbReference type="SAM" id="MobiDB-lite"/>
    </source>
</evidence>
<dbReference type="AlphaFoldDB" id="A0A7J0CG73"/>
<feature type="region of interest" description="Disordered" evidence="1">
    <location>
        <begin position="1"/>
        <end position="49"/>
    </location>
</feature>
<proteinExistence type="predicted"/>
<evidence type="ECO:0000313" key="2">
    <source>
        <dbReference type="EMBL" id="GFN00717.1"/>
    </source>
</evidence>